<dbReference type="OrthoDB" id="3066495at2759"/>
<keyword evidence="3" id="KW-1185">Reference proteome</keyword>
<dbReference type="EMBL" id="JACAZH010000004">
    <property type="protein sequence ID" value="KAF7370235.1"/>
    <property type="molecule type" value="Genomic_DNA"/>
</dbReference>
<comment type="caution">
    <text evidence="2">The sequence shown here is derived from an EMBL/GenBank/DDBJ whole genome shotgun (WGS) entry which is preliminary data.</text>
</comment>
<accession>A0A8H6Z6P4</accession>
<evidence type="ECO:0000313" key="3">
    <source>
        <dbReference type="Proteomes" id="UP000623467"/>
    </source>
</evidence>
<dbReference type="AlphaFoldDB" id="A0A8H6Z6P4"/>
<dbReference type="Proteomes" id="UP000623467">
    <property type="component" value="Unassembled WGS sequence"/>
</dbReference>
<protein>
    <submittedName>
        <fullName evidence="2">Uncharacterized protein</fullName>
    </submittedName>
</protein>
<evidence type="ECO:0000256" key="1">
    <source>
        <dbReference type="SAM" id="MobiDB-lite"/>
    </source>
</evidence>
<name>A0A8H6Z6P4_9AGAR</name>
<feature type="region of interest" description="Disordered" evidence="1">
    <location>
        <begin position="407"/>
        <end position="435"/>
    </location>
</feature>
<organism evidence="2 3">
    <name type="scientific">Mycena sanguinolenta</name>
    <dbReference type="NCBI Taxonomy" id="230812"/>
    <lineage>
        <taxon>Eukaryota</taxon>
        <taxon>Fungi</taxon>
        <taxon>Dikarya</taxon>
        <taxon>Basidiomycota</taxon>
        <taxon>Agaricomycotina</taxon>
        <taxon>Agaricomycetes</taxon>
        <taxon>Agaricomycetidae</taxon>
        <taxon>Agaricales</taxon>
        <taxon>Marasmiineae</taxon>
        <taxon>Mycenaceae</taxon>
        <taxon>Mycena</taxon>
    </lineage>
</organism>
<proteinExistence type="predicted"/>
<gene>
    <name evidence="2" type="ORF">MSAN_00654300</name>
</gene>
<evidence type="ECO:0000313" key="2">
    <source>
        <dbReference type="EMBL" id="KAF7370235.1"/>
    </source>
</evidence>
<reference evidence="2" key="1">
    <citation type="submission" date="2020-05" db="EMBL/GenBank/DDBJ databases">
        <title>Mycena genomes resolve the evolution of fungal bioluminescence.</title>
        <authorList>
            <person name="Tsai I.J."/>
        </authorList>
    </citation>
    <scope>NUCLEOTIDE SEQUENCE</scope>
    <source>
        <strain evidence="2">160909Yilan</strain>
    </source>
</reference>
<sequence>MASSLAVISWNAESNKAIARIDENSRPEGGRWALLLKAIRSPTSGRTMDQVYTTLGKALETQANRAAYAFGLGPQVVAQKIKVYFGNGDETIQQLGLLATSVPAKLEKRCLKLMKYALPTESINVQHQAFKNIVQLVTSFPNLRLVFLHTKFLGASPSLDTISQHWNRSSGCLDEDWEFWKILAATSLTEANISTIVEGTPVSNLSNCQQEGLSVVEQLMVQHDCSDSKYSSALSLRYLGGILGFSAFWQDMGKIHCYVVNKLCSKLIKIFKDIGVDILALGPIEESEQPSDYEGVDLLATSLLTGILGWFEKLDQNDWAKQPWYESFKEVLQLLRRPRAGELLPHSSAHATSDFEGKLPAIFEDAELELMVDGENETTYPPKNSDNSLGKLECKCGSTTSLHSAISDEDEGQLSGDENDPHHTNSDQNSLGSSESILSMSDEDCDSYDSDMEGDKILDIVQTHLEIQICHIQGQLPLLGPTPQAHLHIL</sequence>